<dbReference type="PROSITE" id="PS51257">
    <property type="entry name" value="PROKAR_LIPOPROTEIN"/>
    <property type="match status" value="1"/>
</dbReference>
<proteinExistence type="predicted"/>
<comment type="subcellular location">
    <subcellularLocation>
        <location evidence="1">Cell outer membrane</location>
    </subcellularLocation>
</comment>
<dbReference type="Proteomes" id="UP000198728">
    <property type="component" value="Unassembled WGS sequence"/>
</dbReference>
<dbReference type="AlphaFoldDB" id="A0A1I1IIN8"/>
<protein>
    <submittedName>
        <fullName evidence="7">Outer membrane protein OmpA</fullName>
    </submittedName>
</protein>
<dbReference type="InterPro" id="IPR036737">
    <property type="entry name" value="OmpA-like_sf"/>
</dbReference>
<evidence type="ECO:0000259" key="6">
    <source>
        <dbReference type="PROSITE" id="PS51123"/>
    </source>
</evidence>
<gene>
    <name evidence="7" type="ORF">SAMN04488094_104112</name>
</gene>
<dbReference type="PRINTS" id="PR01021">
    <property type="entry name" value="OMPADOMAIN"/>
</dbReference>
<dbReference type="SUPFAM" id="SSF103088">
    <property type="entry name" value="OmpA-like"/>
    <property type="match status" value="1"/>
</dbReference>
<evidence type="ECO:0000313" key="8">
    <source>
        <dbReference type="Proteomes" id="UP000198728"/>
    </source>
</evidence>
<feature type="signal peptide" evidence="5">
    <location>
        <begin position="1"/>
        <end position="18"/>
    </location>
</feature>
<evidence type="ECO:0000256" key="3">
    <source>
        <dbReference type="ARBA" id="ARBA00023237"/>
    </source>
</evidence>
<evidence type="ECO:0000313" key="7">
    <source>
        <dbReference type="EMBL" id="SFC36209.1"/>
    </source>
</evidence>
<dbReference type="InterPro" id="IPR006665">
    <property type="entry name" value="OmpA-like"/>
</dbReference>
<dbReference type="EMBL" id="FOLG01000004">
    <property type="protein sequence ID" value="SFC36209.1"/>
    <property type="molecule type" value="Genomic_DNA"/>
</dbReference>
<keyword evidence="5" id="KW-0732">Signal</keyword>
<dbReference type="PANTHER" id="PTHR30329:SF21">
    <property type="entry name" value="LIPOPROTEIN YIAD-RELATED"/>
    <property type="match status" value="1"/>
</dbReference>
<dbReference type="Pfam" id="PF13441">
    <property type="entry name" value="Gly-zipper_YMGG"/>
    <property type="match status" value="1"/>
</dbReference>
<dbReference type="Gene3D" id="3.30.1330.60">
    <property type="entry name" value="OmpA-like domain"/>
    <property type="match status" value="1"/>
</dbReference>
<feature type="domain" description="OmpA-like" evidence="6">
    <location>
        <begin position="102"/>
        <end position="219"/>
    </location>
</feature>
<dbReference type="PROSITE" id="PS51123">
    <property type="entry name" value="OMPA_2"/>
    <property type="match status" value="1"/>
</dbReference>
<organism evidence="7 8">
    <name type="scientific">Tropicimonas isoalkanivorans</name>
    <dbReference type="NCBI Taxonomy" id="441112"/>
    <lineage>
        <taxon>Bacteria</taxon>
        <taxon>Pseudomonadati</taxon>
        <taxon>Pseudomonadota</taxon>
        <taxon>Alphaproteobacteria</taxon>
        <taxon>Rhodobacterales</taxon>
        <taxon>Roseobacteraceae</taxon>
        <taxon>Tropicimonas</taxon>
    </lineage>
</organism>
<feature type="chain" id="PRO_5011709883" evidence="5">
    <location>
        <begin position="19"/>
        <end position="219"/>
    </location>
</feature>
<dbReference type="CDD" id="cd07185">
    <property type="entry name" value="OmpA_C-like"/>
    <property type="match status" value="1"/>
</dbReference>
<accession>A0A1I1IIN8</accession>
<dbReference type="InterPro" id="IPR050330">
    <property type="entry name" value="Bact_OuterMem_StrucFunc"/>
</dbReference>
<sequence length="219" mass="22461">MMTRLSLTLPLCSALALGACTDPANLNPDANYTQQGAIMGGVLGAATGLATAENDKDRGRNALLGAAIGAGAGAIAGNRMDQQAAALRQSISNQNIQISQQGDTLVVTMPQDILFDVDSTEVRGAVRGDLAALAANLNQYPNTSAQIVGHTDNTGDAAYNQDLSVRRAQAVAAILSANGVAQYRMSATGRGEDAPVASNLTAEGRAQNRRVDILISPSA</sequence>
<reference evidence="7 8" key="1">
    <citation type="submission" date="2016-10" db="EMBL/GenBank/DDBJ databases">
        <authorList>
            <person name="de Groot N.N."/>
        </authorList>
    </citation>
    <scope>NUCLEOTIDE SEQUENCE [LARGE SCALE GENOMIC DNA]</scope>
    <source>
        <strain evidence="7 8">DSM 19548</strain>
    </source>
</reference>
<keyword evidence="8" id="KW-1185">Reference proteome</keyword>
<evidence type="ECO:0000256" key="5">
    <source>
        <dbReference type="SAM" id="SignalP"/>
    </source>
</evidence>
<dbReference type="InterPro" id="IPR027367">
    <property type="entry name" value="Gly-zipper_YMGG"/>
</dbReference>
<keyword evidence="2 4" id="KW-0472">Membrane</keyword>
<dbReference type="GO" id="GO:0009279">
    <property type="term" value="C:cell outer membrane"/>
    <property type="evidence" value="ECO:0007669"/>
    <property type="project" value="UniProtKB-SubCell"/>
</dbReference>
<evidence type="ECO:0000256" key="2">
    <source>
        <dbReference type="ARBA" id="ARBA00023136"/>
    </source>
</evidence>
<dbReference type="RefSeq" id="WP_245758805.1">
    <property type="nucleotide sequence ID" value="NZ_FOLG01000004.1"/>
</dbReference>
<dbReference type="STRING" id="441112.SAMN04488094_104112"/>
<evidence type="ECO:0000256" key="4">
    <source>
        <dbReference type="PROSITE-ProRule" id="PRU00473"/>
    </source>
</evidence>
<keyword evidence="3" id="KW-0998">Cell outer membrane</keyword>
<dbReference type="Pfam" id="PF00691">
    <property type="entry name" value="OmpA"/>
    <property type="match status" value="1"/>
</dbReference>
<dbReference type="InterPro" id="IPR006664">
    <property type="entry name" value="OMP_bac"/>
</dbReference>
<name>A0A1I1IIN8_9RHOB</name>
<dbReference type="PANTHER" id="PTHR30329">
    <property type="entry name" value="STATOR ELEMENT OF FLAGELLAR MOTOR COMPLEX"/>
    <property type="match status" value="1"/>
</dbReference>
<evidence type="ECO:0000256" key="1">
    <source>
        <dbReference type="ARBA" id="ARBA00004442"/>
    </source>
</evidence>